<feature type="region of interest" description="Disordered" evidence="1">
    <location>
        <begin position="1"/>
        <end position="35"/>
    </location>
</feature>
<name>A0A9N9HS58_9GLOM</name>
<proteinExistence type="predicted"/>
<feature type="non-terminal residue" evidence="2">
    <location>
        <position position="71"/>
    </location>
</feature>
<protein>
    <submittedName>
        <fullName evidence="2">10056_t:CDS:1</fullName>
    </submittedName>
</protein>
<sequence length="71" mass="8038">KIDDEIQSNSAISERESPEIPTIDENSETTAVNENSEVTIINKKCKTCKEPSWVFKKGHFQPNPSKSKNLF</sequence>
<organism evidence="2 3">
    <name type="scientific">Cetraspora pellucida</name>
    <dbReference type="NCBI Taxonomy" id="1433469"/>
    <lineage>
        <taxon>Eukaryota</taxon>
        <taxon>Fungi</taxon>
        <taxon>Fungi incertae sedis</taxon>
        <taxon>Mucoromycota</taxon>
        <taxon>Glomeromycotina</taxon>
        <taxon>Glomeromycetes</taxon>
        <taxon>Diversisporales</taxon>
        <taxon>Gigasporaceae</taxon>
        <taxon>Cetraspora</taxon>
    </lineage>
</organism>
<dbReference type="Proteomes" id="UP000789759">
    <property type="component" value="Unassembled WGS sequence"/>
</dbReference>
<dbReference type="EMBL" id="CAJVQA010011018">
    <property type="protein sequence ID" value="CAG8703359.1"/>
    <property type="molecule type" value="Genomic_DNA"/>
</dbReference>
<dbReference type="AlphaFoldDB" id="A0A9N9HS58"/>
<evidence type="ECO:0000256" key="1">
    <source>
        <dbReference type="SAM" id="MobiDB-lite"/>
    </source>
</evidence>
<comment type="caution">
    <text evidence="2">The sequence shown here is derived from an EMBL/GenBank/DDBJ whole genome shotgun (WGS) entry which is preliminary data.</text>
</comment>
<evidence type="ECO:0000313" key="2">
    <source>
        <dbReference type="EMBL" id="CAG8703359.1"/>
    </source>
</evidence>
<keyword evidence="3" id="KW-1185">Reference proteome</keyword>
<dbReference type="OrthoDB" id="2480217at2759"/>
<evidence type="ECO:0000313" key="3">
    <source>
        <dbReference type="Proteomes" id="UP000789759"/>
    </source>
</evidence>
<accession>A0A9N9HS58</accession>
<gene>
    <name evidence="2" type="ORF">CPELLU_LOCUS11951</name>
</gene>
<reference evidence="2" key="1">
    <citation type="submission" date="2021-06" db="EMBL/GenBank/DDBJ databases">
        <authorList>
            <person name="Kallberg Y."/>
            <person name="Tangrot J."/>
            <person name="Rosling A."/>
        </authorList>
    </citation>
    <scope>NUCLEOTIDE SEQUENCE</scope>
    <source>
        <strain evidence="2">FL966</strain>
    </source>
</reference>